<reference evidence="1" key="1">
    <citation type="journal article" date="2014" name="Front. Microbiol.">
        <title>High frequency of phylogenetically diverse reductive dehalogenase-homologous genes in deep subseafloor sedimentary metagenomes.</title>
        <authorList>
            <person name="Kawai M."/>
            <person name="Futagami T."/>
            <person name="Toyoda A."/>
            <person name="Takaki Y."/>
            <person name="Nishi S."/>
            <person name="Hori S."/>
            <person name="Arai W."/>
            <person name="Tsubouchi T."/>
            <person name="Morono Y."/>
            <person name="Uchiyama I."/>
            <person name="Ito T."/>
            <person name="Fujiyama A."/>
            <person name="Inagaki F."/>
            <person name="Takami H."/>
        </authorList>
    </citation>
    <scope>NUCLEOTIDE SEQUENCE</scope>
    <source>
        <strain evidence="1">Expedition CK06-06</strain>
    </source>
</reference>
<evidence type="ECO:0000313" key="1">
    <source>
        <dbReference type="EMBL" id="GAF88171.1"/>
    </source>
</evidence>
<dbReference type="InterPro" id="IPR036249">
    <property type="entry name" value="Thioredoxin-like_sf"/>
</dbReference>
<feature type="non-terminal residue" evidence="1">
    <location>
        <position position="1"/>
    </location>
</feature>
<organism evidence="1">
    <name type="scientific">marine sediment metagenome</name>
    <dbReference type="NCBI Taxonomy" id="412755"/>
    <lineage>
        <taxon>unclassified sequences</taxon>
        <taxon>metagenomes</taxon>
        <taxon>ecological metagenomes</taxon>
    </lineage>
</organism>
<name>X0TLL5_9ZZZZ</name>
<dbReference type="AlphaFoldDB" id="X0TLL5"/>
<comment type="caution">
    <text evidence="1">The sequence shown here is derived from an EMBL/GenBank/DDBJ whole genome shotgun (WGS) entry which is preliminary data.</text>
</comment>
<gene>
    <name evidence="1" type="ORF">S01H1_23837</name>
</gene>
<proteinExistence type="predicted"/>
<dbReference type="Gene3D" id="3.40.30.10">
    <property type="entry name" value="Glutaredoxin"/>
    <property type="match status" value="1"/>
</dbReference>
<accession>X0TLL5</accession>
<evidence type="ECO:0008006" key="2">
    <source>
        <dbReference type="Google" id="ProtNLM"/>
    </source>
</evidence>
<dbReference type="SUPFAM" id="SSF52833">
    <property type="entry name" value="Thioredoxin-like"/>
    <property type="match status" value="1"/>
</dbReference>
<sequence>AREHGMAVQGGITGVPFAIFAGKVAVVGAETPERIVEAIDQALAA</sequence>
<protein>
    <recommendedName>
        <fullName evidence="2">Thioredoxin-like fold domain-containing protein</fullName>
    </recommendedName>
</protein>
<dbReference type="EMBL" id="BARS01013916">
    <property type="protein sequence ID" value="GAF88171.1"/>
    <property type="molecule type" value="Genomic_DNA"/>
</dbReference>